<gene>
    <name evidence="2" type="ORF">SAMN05216454_101206</name>
</gene>
<dbReference type="PANTHER" id="PTHR30411">
    <property type="entry name" value="CYTOPLASMIC PROTEIN"/>
    <property type="match status" value="1"/>
</dbReference>
<dbReference type="SUPFAM" id="SSF55826">
    <property type="entry name" value="YbaK/ProRS associated domain"/>
    <property type="match status" value="1"/>
</dbReference>
<evidence type="ECO:0000259" key="1">
    <source>
        <dbReference type="Pfam" id="PF04073"/>
    </source>
</evidence>
<dbReference type="OrthoDB" id="9798760at2"/>
<dbReference type="AlphaFoldDB" id="A0A1H8EQ60"/>
<sequence length="156" mass="17444">MSIEKVRDYFEDLDTDKEILEFDLSSATVELAAVAVGTEEARIAKTLSFITKKGPILIVTSGDAKVDNKKYKTEFHCKAKMVPFDEAEEIIGHKVGGICPFAIKENVEVYLDNSLRRFDTSFPAAGSDNSAIEFTCEELEKYSQNFVSWVDVCKIV</sequence>
<dbReference type="Gene3D" id="3.90.960.10">
    <property type="entry name" value="YbaK/aminoacyl-tRNA synthetase-associated domain"/>
    <property type="match status" value="1"/>
</dbReference>
<evidence type="ECO:0000313" key="3">
    <source>
        <dbReference type="Proteomes" id="UP000199512"/>
    </source>
</evidence>
<feature type="domain" description="YbaK/aminoacyl-tRNA synthetase-associated" evidence="1">
    <location>
        <begin position="27"/>
        <end position="141"/>
    </location>
</feature>
<name>A0A1H8EQ60_9FIRM</name>
<dbReference type="EMBL" id="FODF01000001">
    <property type="protein sequence ID" value="SEN21625.1"/>
    <property type="molecule type" value="Genomic_DNA"/>
</dbReference>
<dbReference type="Pfam" id="PF04073">
    <property type="entry name" value="tRNA_edit"/>
    <property type="match status" value="1"/>
</dbReference>
<dbReference type="GO" id="GO:0002161">
    <property type="term" value="F:aminoacyl-tRNA deacylase activity"/>
    <property type="evidence" value="ECO:0007669"/>
    <property type="project" value="InterPro"/>
</dbReference>
<reference evidence="2 3" key="1">
    <citation type="submission" date="2016-10" db="EMBL/GenBank/DDBJ databases">
        <authorList>
            <person name="de Groot N.N."/>
        </authorList>
    </citation>
    <scope>NUCLEOTIDE SEQUENCE [LARGE SCALE GENOMIC DNA]</scope>
    <source>
        <strain evidence="2 3">Calf135</strain>
    </source>
</reference>
<dbReference type="PANTHER" id="PTHR30411:SF1">
    <property type="entry name" value="CYTOPLASMIC PROTEIN"/>
    <property type="match status" value="1"/>
</dbReference>
<dbReference type="RefSeq" id="WP_091973469.1">
    <property type="nucleotide sequence ID" value="NZ_CAUWDX010000035.1"/>
</dbReference>
<dbReference type="InterPro" id="IPR007214">
    <property type="entry name" value="YbaK/aa-tRNA-synth-assoc-dom"/>
</dbReference>
<keyword evidence="3" id="KW-1185">Reference proteome</keyword>
<evidence type="ECO:0000313" key="2">
    <source>
        <dbReference type="EMBL" id="SEN21625.1"/>
    </source>
</evidence>
<accession>A0A1H8EQ60</accession>
<protein>
    <submittedName>
        <fullName evidence="2">Cys-tRNA(Pro) deacylase, prolyl-tRNA editing enzyme YbaK/EbsC</fullName>
    </submittedName>
</protein>
<dbReference type="CDD" id="cd04333">
    <property type="entry name" value="ProX_deacylase"/>
    <property type="match status" value="1"/>
</dbReference>
<dbReference type="Proteomes" id="UP000199512">
    <property type="component" value="Unassembled WGS sequence"/>
</dbReference>
<proteinExistence type="predicted"/>
<organism evidence="2 3">
    <name type="scientific">Peptostreptococcus russellii</name>
    <dbReference type="NCBI Taxonomy" id="215200"/>
    <lineage>
        <taxon>Bacteria</taxon>
        <taxon>Bacillati</taxon>
        <taxon>Bacillota</taxon>
        <taxon>Clostridia</taxon>
        <taxon>Peptostreptococcales</taxon>
        <taxon>Peptostreptococcaceae</taxon>
        <taxon>Peptostreptococcus</taxon>
    </lineage>
</organism>
<dbReference type="InterPro" id="IPR036754">
    <property type="entry name" value="YbaK/aa-tRNA-synt-asso_dom_sf"/>
</dbReference>
<dbReference type="STRING" id="215200.SAMN05216454_101206"/>